<organism evidence="1 2">
    <name type="scientific">Triticum urartu</name>
    <name type="common">Red wild einkorn</name>
    <name type="synonym">Crithodium urartu</name>
    <dbReference type="NCBI Taxonomy" id="4572"/>
    <lineage>
        <taxon>Eukaryota</taxon>
        <taxon>Viridiplantae</taxon>
        <taxon>Streptophyta</taxon>
        <taxon>Embryophyta</taxon>
        <taxon>Tracheophyta</taxon>
        <taxon>Spermatophyta</taxon>
        <taxon>Magnoliopsida</taxon>
        <taxon>Liliopsida</taxon>
        <taxon>Poales</taxon>
        <taxon>Poaceae</taxon>
        <taxon>BOP clade</taxon>
        <taxon>Pooideae</taxon>
        <taxon>Triticodae</taxon>
        <taxon>Triticeae</taxon>
        <taxon>Triticinae</taxon>
        <taxon>Triticum</taxon>
    </lineage>
</organism>
<reference evidence="1" key="2">
    <citation type="submission" date="2018-03" db="EMBL/GenBank/DDBJ databases">
        <title>The Triticum urartu genome reveals the dynamic nature of wheat genome evolution.</title>
        <authorList>
            <person name="Ling H."/>
            <person name="Ma B."/>
            <person name="Shi X."/>
            <person name="Liu H."/>
            <person name="Dong L."/>
            <person name="Sun H."/>
            <person name="Cao Y."/>
            <person name="Gao Q."/>
            <person name="Zheng S."/>
            <person name="Li Y."/>
            <person name="Yu Y."/>
            <person name="Du H."/>
            <person name="Qi M."/>
            <person name="Li Y."/>
            <person name="Yu H."/>
            <person name="Cui Y."/>
            <person name="Wang N."/>
            <person name="Chen C."/>
            <person name="Wu H."/>
            <person name="Zhao Y."/>
            <person name="Zhang J."/>
            <person name="Li Y."/>
            <person name="Zhou W."/>
            <person name="Zhang B."/>
            <person name="Hu W."/>
            <person name="Eijk M."/>
            <person name="Tang J."/>
            <person name="Witsenboer H."/>
            <person name="Zhao S."/>
            <person name="Li Z."/>
            <person name="Zhang A."/>
            <person name="Wang D."/>
            <person name="Liang C."/>
        </authorList>
    </citation>
    <scope>NUCLEOTIDE SEQUENCE [LARGE SCALE GENOMIC DNA]</scope>
    <source>
        <strain evidence="1">cv. G1812</strain>
    </source>
</reference>
<dbReference type="PANTHER" id="PTHR22980:SF0">
    <property type="entry name" value="CENTROMERE PROTEIN S"/>
    <property type="match status" value="1"/>
</dbReference>
<sequence>MDPDVETLADDDALVGDGGEADRFEAEAEAELLRDRFRLAVINIATSEGKKAGMEVAGPVVACIADLAFKSAGYPKSLPPFVVFVFTTDSAHFLISIWPILDRVLAWNRTS</sequence>
<dbReference type="GO" id="GO:0071821">
    <property type="term" value="C:FANCM-MHF complex"/>
    <property type="evidence" value="ECO:0007669"/>
    <property type="project" value="TreeGrafter"/>
</dbReference>
<keyword evidence="2" id="KW-1185">Reference proteome</keyword>
<reference evidence="1" key="3">
    <citation type="submission" date="2022-06" db="UniProtKB">
        <authorList>
            <consortium name="EnsemblPlants"/>
        </authorList>
    </citation>
    <scope>IDENTIFICATION</scope>
</reference>
<name>A0A8R7PEZ0_TRIUA</name>
<evidence type="ECO:0000313" key="2">
    <source>
        <dbReference type="Proteomes" id="UP000015106"/>
    </source>
</evidence>
<evidence type="ECO:0000313" key="1">
    <source>
        <dbReference type="EnsemblPlants" id="TuG1812G0200003100.01.T02"/>
    </source>
</evidence>
<dbReference type="Gramene" id="TuG1812G0200003100.01.T02">
    <property type="protein sequence ID" value="TuG1812G0200003100.01.T02"/>
    <property type="gene ID" value="TuG1812G0200003100.01"/>
</dbReference>
<dbReference type="EnsemblPlants" id="TuG1812G0200003100.01.T02">
    <property type="protein sequence ID" value="TuG1812G0200003100.01.T02"/>
    <property type="gene ID" value="TuG1812G0200003100.01"/>
</dbReference>
<dbReference type="Proteomes" id="UP000015106">
    <property type="component" value="Chromosome 2"/>
</dbReference>
<dbReference type="InterPro" id="IPR009072">
    <property type="entry name" value="Histone-fold"/>
</dbReference>
<gene>
    <name evidence="1" type="primary">LOC125541631</name>
</gene>
<dbReference type="Gene3D" id="1.10.20.10">
    <property type="entry name" value="Histone, subunit A"/>
    <property type="match status" value="1"/>
</dbReference>
<proteinExistence type="predicted"/>
<dbReference type="GO" id="GO:0046982">
    <property type="term" value="F:protein heterodimerization activity"/>
    <property type="evidence" value="ECO:0007669"/>
    <property type="project" value="InterPro"/>
</dbReference>
<protein>
    <submittedName>
        <fullName evidence="1">Uncharacterized protein</fullName>
    </submittedName>
</protein>
<dbReference type="AlphaFoldDB" id="A0A8R7PEZ0"/>
<reference evidence="2" key="1">
    <citation type="journal article" date="2013" name="Nature">
        <title>Draft genome of the wheat A-genome progenitor Triticum urartu.</title>
        <authorList>
            <person name="Ling H.Q."/>
            <person name="Zhao S."/>
            <person name="Liu D."/>
            <person name="Wang J."/>
            <person name="Sun H."/>
            <person name="Zhang C."/>
            <person name="Fan H."/>
            <person name="Li D."/>
            <person name="Dong L."/>
            <person name="Tao Y."/>
            <person name="Gao C."/>
            <person name="Wu H."/>
            <person name="Li Y."/>
            <person name="Cui Y."/>
            <person name="Guo X."/>
            <person name="Zheng S."/>
            <person name="Wang B."/>
            <person name="Yu K."/>
            <person name="Liang Q."/>
            <person name="Yang W."/>
            <person name="Lou X."/>
            <person name="Chen J."/>
            <person name="Feng M."/>
            <person name="Jian J."/>
            <person name="Zhang X."/>
            <person name="Luo G."/>
            <person name="Jiang Y."/>
            <person name="Liu J."/>
            <person name="Wang Z."/>
            <person name="Sha Y."/>
            <person name="Zhang B."/>
            <person name="Wu H."/>
            <person name="Tang D."/>
            <person name="Shen Q."/>
            <person name="Xue P."/>
            <person name="Zou S."/>
            <person name="Wang X."/>
            <person name="Liu X."/>
            <person name="Wang F."/>
            <person name="Yang Y."/>
            <person name="An X."/>
            <person name="Dong Z."/>
            <person name="Zhang K."/>
            <person name="Zhang X."/>
            <person name="Luo M.C."/>
            <person name="Dvorak J."/>
            <person name="Tong Y."/>
            <person name="Wang J."/>
            <person name="Yang H."/>
            <person name="Li Z."/>
            <person name="Wang D."/>
            <person name="Zhang A."/>
            <person name="Wang J."/>
        </authorList>
    </citation>
    <scope>NUCLEOTIDE SEQUENCE</scope>
    <source>
        <strain evidence="2">cv. G1812</strain>
    </source>
</reference>
<dbReference type="GO" id="GO:0031297">
    <property type="term" value="P:replication fork processing"/>
    <property type="evidence" value="ECO:0007669"/>
    <property type="project" value="TreeGrafter"/>
</dbReference>
<dbReference type="PANTHER" id="PTHR22980">
    <property type="entry name" value="CORTISTATIN"/>
    <property type="match status" value="1"/>
</dbReference>
<dbReference type="GO" id="GO:0000712">
    <property type="term" value="P:resolution of meiotic recombination intermediates"/>
    <property type="evidence" value="ECO:0007669"/>
    <property type="project" value="TreeGrafter"/>
</dbReference>
<dbReference type="GO" id="GO:0003682">
    <property type="term" value="F:chromatin binding"/>
    <property type="evidence" value="ECO:0007669"/>
    <property type="project" value="TreeGrafter"/>
</dbReference>
<accession>A0A8R7PEZ0</accession>